<dbReference type="Proteomes" id="UP000295499">
    <property type="component" value="Unassembled WGS sequence"/>
</dbReference>
<evidence type="ECO:0000313" key="2">
    <source>
        <dbReference type="EMBL" id="TDO23166.1"/>
    </source>
</evidence>
<gene>
    <name evidence="2" type="ORF">CLV32_2153</name>
</gene>
<protein>
    <submittedName>
        <fullName evidence="2">Uncharacterized protein</fullName>
    </submittedName>
</protein>
<comment type="caution">
    <text evidence="2">The sequence shown here is derived from an EMBL/GenBank/DDBJ whole genome shotgun (WGS) entry which is preliminary data.</text>
</comment>
<dbReference type="EMBL" id="SNWM01000002">
    <property type="protein sequence ID" value="TDO23166.1"/>
    <property type="molecule type" value="Genomic_DNA"/>
</dbReference>
<feature type="region of interest" description="Disordered" evidence="1">
    <location>
        <begin position="27"/>
        <end position="76"/>
    </location>
</feature>
<organism evidence="2 3">
    <name type="scientific">Pedobacter duraquae</name>
    <dbReference type="NCBI Taxonomy" id="425511"/>
    <lineage>
        <taxon>Bacteria</taxon>
        <taxon>Pseudomonadati</taxon>
        <taxon>Bacteroidota</taxon>
        <taxon>Sphingobacteriia</taxon>
        <taxon>Sphingobacteriales</taxon>
        <taxon>Sphingobacteriaceae</taxon>
        <taxon>Pedobacter</taxon>
    </lineage>
</organism>
<feature type="compositionally biased region" description="Polar residues" evidence="1">
    <location>
        <begin position="59"/>
        <end position="76"/>
    </location>
</feature>
<dbReference type="AlphaFoldDB" id="A0A4R6IME2"/>
<evidence type="ECO:0000313" key="3">
    <source>
        <dbReference type="Proteomes" id="UP000295499"/>
    </source>
</evidence>
<sequence>MIVPAAKTANLLRLQLVSAHTKNQIKRQQLVAKSRHHQLAPGYPDPGNRDRKDPKAYSPEQQQIQGMLKSQKQIKT</sequence>
<keyword evidence="3" id="KW-1185">Reference proteome</keyword>
<reference evidence="2 3" key="1">
    <citation type="submission" date="2019-03" db="EMBL/GenBank/DDBJ databases">
        <title>Genomic Encyclopedia of Archaeal and Bacterial Type Strains, Phase II (KMG-II): from individual species to whole genera.</title>
        <authorList>
            <person name="Goeker M."/>
        </authorList>
    </citation>
    <scope>NUCLEOTIDE SEQUENCE [LARGE SCALE GENOMIC DNA]</scope>
    <source>
        <strain evidence="2 3">DSM 19034</strain>
    </source>
</reference>
<evidence type="ECO:0000256" key="1">
    <source>
        <dbReference type="SAM" id="MobiDB-lite"/>
    </source>
</evidence>
<name>A0A4R6IME2_9SPHI</name>
<proteinExistence type="predicted"/>
<accession>A0A4R6IME2</accession>